<dbReference type="AlphaFoldDB" id="A0A923M574"/>
<reference evidence="3" key="1">
    <citation type="submission" date="2020-08" db="EMBL/GenBank/DDBJ databases">
        <title>Ramlibacter sp. GTP1 16S ribosomal RNA gene genome sequencing and assembly.</title>
        <authorList>
            <person name="Kang M."/>
        </authorList>
    </citation>
    <scope>NUCLEOTIDE SEQUENCE</scope>
    <source>
        <strain evidence="3">GTP1</strain>
    </source>
</reference>
<sequence>MTVESALDQARELLFAEAASLDERRWNDWLGLFTPECEYWIPAWRDELTLVTEPTREISLLYFKGRARLEERVARITAGLSAASVPLPRTTHMVTNVRIAQRDDARLEVRANWQVMACRFAQVSTLFGSYEYSIVRDTDRWRIDRKKIVLMNDVIDTVLDIYHV</sequence>
<proteinExistence type="inferred from homology"/>
<accession>A0A923M574</accession>
<name>A0A923M574_9BURK</name>
<dbReference type="PANTHER" id="PTHR41534">
    <property type="entry name" value="BLR3401 PROTEIN"/>
    <property type="match status" value="1"/>
</dbReference>
<keyword evidence="4" id="KW-1185">Reference proteome</keyword>
<dbReference type="Proteomes" id="UP000596827">
    <property type="component" value="Unassembled WGS sequence"/>
</dbReference>
<dbReference type="Gene3D" id="3.10.450.50">
    <property type="match status" value="1"/>
</dbReference>
<gene>
    <name evidence="3" type="ORF">H8R02_01165</name>
</gene>
<evidence type="ECO:0000256" key="2">
    <source>
        <dbReference type="ARBA" id="ARBA00023002"/>
    </source>
</evidence>
<dbReference type="PANTHER" id="PTHR41534:SF1">
    <property type="entry name" value="BLR3401 PROTEIN"/>
    <property type="match status" value="1"/>
</dbReference>
<evidence type="ECO:0000313" key="4">
    <source>
        <dbReference type="Proteomes" id="UP000596827"/>
    </source>
</evidence>
<dbReference type="EMBL" id="JACORU010000001">
    <property type="protein sequence ID" value="MBC5763044.1"/>
    <property type="molecule type" value="Genomic_DNA"/>
</dbReference>
<dbReference type="SUPFAM" id="SSF54427">
    <property type="entry name" value="NTF2-like"/>
    <property type="match status" value="1"/>
</dbReference>
<keyword evidence="2" id="KW-0560">Oxidoreductase</keyword>
<dbReference type="GO" id="GO:0051213">
    <property type="term" value="F:dioxygenase activity"/>
    <property type="evidence" value="ECO:0007669"/>
    <property type="project" value="UniProtKB-KW"/>
</dbReference>
<comment type="caution">
    <text evidence="3">The sequence shown here is derived from an EMBL/GenBank/DDBJ whole genome shotgun (WGS) entry which is preliminary data.</text>
</comment>
<evidence type="ECO:0000256" key="1">
    <source>
        <dbReference type="ARBA" id="ARBA00009570"/>
    </source>
</evidence>
<dbReference type="CDD" id="cd00667">
    <property type="entry name" value="ring_hydroxylating_dioxygenases_beta"/>
    <property type="match status" value="1"/>
</dbReference>
<dbReference type="InterPro" id="IPR032710">
    <property type="entry name" value="NTF2-like_dom_sf"/>
</dbReference>
<dbReference type="Pfam" id="PF00866">
    <property type="entry name" value="Ring_hydroxyl_B"/>
    <property type="match status" value="1"/>
</dbReference>
<keyword evidence="3" id="KW-0223">Dioxygenase</keyword>
<organism evidence="3 4">
    <name type="scientific">Ramlibacter albus</name>
    <dbReference type="NCBI Taxonomy" id="2079448"/>
    <lineage>
        <taxon>Bacteria</taxon>
        <taxon>Pseudomonadati</taxon>
        <taxon>Pseudomonadota</taxon>
        <taxon>Betaproteobacteria</taxon>
        <taxon>Burkholderiales</taxon>
        <taxon>Comamonadaceae</taxon>
        <taxon>Ramlibacter</taxon>
    </lineage>
</organism>
<comment type="similarity">
    <text evidence="1">Belongs to the bacterial ring-hydroxylating dioxygenase beta subunit family.</text>
</comment>
<protein>
    <submittedName>
        <fullName evidence="3">Aromatic-ring-hydroxylating dioxygenase subunit beta</fullName>
    </submittedName>
</protein>
<dbReference type="GO" id="GO:0019380">
    <property type="term" value="P:3-phenylpropionate catabolic process"/>
    <property type="evidence" value="ECO:0007669"/>
    <property type="project" value="TreeGrafter"/>
</dbReference>
<evidence type="ECO:0000313" key="3">
    <source>
        <dbReference type="EMBL" id="MBC5763044.1"/>
    </source>
</evidence>
<dbReference type="InterPro" id="IPR000391">
    <property type="entry name" value="Rng_hydr_dOase-bsu"/>
</dbReference>